<organism evidence="2 3">
    <name type="scientific">Candidatus Promineifilum breve</name>
    <dbReference type="NCBI Taxonomy" id="1806508"/>
    <lineage>
        <taxon>Bacteria</taxon>
        <taxon>Bacillati</taxon>
        <taxon>Chloroflexota</taxon>
        <taxon>Ardenticatenia</taxon>
        <taxon>Candidatus Promineifilales</taxon>
        <taxon>Candidatus Promineifilaceae</taxon>
        <taxon>Candidatus Promineifilum</taxon>
    </lineage>
</organism>
<dbReference type="Proteomes" id="UP000215027">
    <property type="component" value="Chromosome II"/>
</dbReference>
<dbReference type="Pfam" id="PF18029">
    <property type="entry name" value="Glyoxalase_6"/>
    <property type="match status" value="1"/>
</dbReference>
<dbReference type="InterPro" id="IPR029068">
    <property type="entry name" value="Glyas_Bleomycin-R_OHBP_Dase"/>
</dbReference>
<dbReference type="Pfam" id="PF00903">
    <property type="entry name" value="Glyoxalase"/>
    <property type="match status" value="1"/>
</dbReference>
<reference evidence="2" key="1">
    <citation type="submission" date="2016-01" db="EMBL/GenBank/DDBJ databases">
        <authorList>
            <person name="Mcilroy J.S."/>
            <person name="Karst M S."/>
            <person name="Albertsen M."/>
        </authorList>
    </citation>
    <scope>NUCLEOTIDE SEQUENCE</scope>
    <source>
        <strain evidence="2">Cfx-K</strain>
    </source>
</reference>
<feature type="domain" description="VOC" evidence="1">
    <location>
        <begin position="11"/>
        <end position="130"/>
    </location>
</feature>
<dbReference type="AlphaFoldDB" id="A0A160TAF6"/>
<dbReference type="OrthoDB" id="9804235at2"/>
<dbReference type="CDD" id="cd07247">
    <property type="entry name" value="SgaA_N_like"/>
    <property type="match status" value="2"/>
</dbReference>
<evidence type="ECO:0000313" key="2">
    <source>
        <dbReference type="EMBL" id="CUS06345.1"/>
    </source>
</evidence>
<gene>
    <name evidence="2" type="primary">cfp30B</name>
    <name evidence="2" type="ORF">CFX0092_B0811</name>
</gene>
<dbReference type="InterPro" id="IPR004360">
    <property type="entry name" value="Glyas_Fos-R_dOase_dom"/>
</dbReference>
<dbReference type="SUPFAM" id="SSF54593">
    <property type="entry name" value="Glyoxalase/Bleomycin resistance protein/Dihydroxybiphenyl dioxygenase"/>
    <property type="match status" value="2"/>
</dbReference>
<evidence type="ECO:0000259" key="1">
    <source>
        <dbReference type="PROSITE" id="PS51819"/>
    </source>
</evidence>
<proteinExistence type="predicted"/>
<dbReference type="PROSITE" id="PS51819">
    <property type="entry name" value="VOC"/>
    <property type="match status" value="2"/>
</dbReference>
<dbReference type="InterPro" id="IPR041581">
    <property type="entry name" value="Glyoxalase_6"/>
</dbReference>
<dbReference type="Gene3D" id="3.10.180.10">
    <property type="entry name" value="2,3-Dihydroxybiphenyl 1,2-Dioxygenase, domain 1"/>
    <property type="match status" value="2"/>
</dbReference>
<name>A0A160TAF6_9CHLR</name>
<dbReference type="InterPro" id="IPR052164">
    <property type="entry name" value="Anthracycline_SecMetBiosynth"/>
</dbReference>
<dbReference type="InterPro" id="IPR037523">
    <property type="entry name" value="VOC_core"/>
</dbReference>
<sequence>MKIVKKYPDGVFSWIDLTTTDIAAAQAFYAGLFGWEVDEQPVGDSGVNYTNFRLNGYTVAGGGQMMPDMLAAGVPSNWMPYVNTDDIEATAARATAAGGVVFMPPMAVMDAGSMAFLQDPSGAAFGLWQPGNHIGAQVVNQPNALVWNELQTRDTEAAGAFYKQVFGWGQRTNDGYTMWDQDGRVQCGGLPLDPAWGDAVPSNWLTYFMVEDVDATAARLGELGGTAVHGPVDIEGMGRMMVAQDPQGATFAVIRFNGPVDEPPGEVEEVG</sequence>
<dbReference type="KEGG" id="pbf:CFX0092_B0811"/>
<feature type="domain" description="VOC" evidence="1">
    <location>
        <begin position="144"/>
        <end position="256"/>
    </location>
</feature>
<dbReference type="EMBL" id="LN890656">
    <property type="protein sequence ID" value="CUS06345.1"/>
    <property type="molecule type" value="Genomic_DNA"/>
</dbReference>
<dbReference type="PANTHER" id="PTHR33993">
    <property type="entry name" value="GLYOXALASE-RELATED"/>
    <property type="match status" value="1"/>
</dbReference>
<evidence type="ECO:0000313" key="3">
    <source>
        <dbReference type="Proteomes" id="UP000215027"/>
    </source>
</evidence>
<dbReference type="RefSeq" id="WP_095045625.1">
    <property type="nucleotide sequence ID" value="NZ_LN890656.1"/>
</dbReference>
<keyword evidence="3" id="KW-1185">Reference proteome</keyword>
<protein>
    <submittedName>
        <fullName evidence="2">27 kDa antigen Cfp30B</fullName>
    </submittedName>
</protein>
<dbReference type="PANTHER" id="PTHR33993:SF14">
    <property type="entry name" value="GB|AAF24581.1"/>
    <property type="match status" value="1"/>
</dbReference>
<accession>A0A160TAF6</accession>